<proteinExistence type="predicted"/>
<dbReference type="AlphaFoldDB" id="A0A165AN17"/>
<dbReference type="Proteomes" id="UP000076842">
    <property type="component" value="Unassembled WGS sequence"/>
</dbReference>
<dbReference type="PANTHER" id="PTHR46791:SF4">
    <property type="match status" value="1"/>
</dbReference>
<protein>
    <recommendedName>
        <fullName evidence="1">Integrase core domain-containing protein</fullName>
    </recommendedName>
</protein>
<feature type="domain" description="Integrase core" evidence="1">
    <location>
        <begin position="1"/>
        <end position="107"/>
    </location>
</feature>
<evidence type="ECO:0000313" key="2">
    <source>
        <dbReference type="EMBL" id="KZT47816.1"/>
    </source>
</evidence>
<dbReference type="InterPro" id="IPR058913">
    <property type="entry name" value="Integrase_dom_put"/>
</dbReference>
<dbReference type="EMBL" id="KV424301">
    <property type="protein sequence ID" value="KZT47816.1"/>
    <property type="molecule type" value="Genomic_DNA"/>
</dbReference>
<dbReference type="STRING" id="1353952.A0A165AN17"/>
<dbReference type="PANTHER" id="PTHR46791">
    <property type="entry name" value="EXPRESSED PROTEIN"/>
    <property type="match status" value="1"/>
</dbReference>
<feature type="non-terminal residue" evidence="2">
    <location>
        <position position="158"/>
    </location>
</feature>
<sequence length="158" mass="18179">MQEHRGLDRGSFLWGRSVHNIRIERLWVDVTNGFGAKWKAFFLQLEVYCALDSCDVGHLWLLHHMFLPKINRDARLWQEVWNQHRLRVPGGGHGSPSQLFYFGMVQHGVRGLDDTPLWSPNDPAFLRPPEEGGGAMYGVDWEEMEDRAVAGHHAESHP</sequence>
<keyword evidence="3" id="KW-1185">Reference proteome</keyword>
<organism evidence="2 3">
    <name type="scientific">Calocera cornea HHB12733</name>
    <dbReference type="NCBI Taxonomy" id="1353952"/>
    <lineage>
        <taxon>Eukaryota</taxon>
        <taxon>Fungi</taxon>
        <taxon>Dikarya</taxon>
        <taxon>Basidiomycota</taxon>
        <taxon>Agaricomycotina</taxon>
        <taxon>Dacrymycetes</taxon>
        <taxon>Dacrymycetales</taxon>
        <taxon>Dacrymycetaceae</taxon>
        <taxon>Calocera</taxon>
    </lineage>
</organism>
<accession>A0A165AN17</accession>
<evidence type="ECO:0000259" key="1">
    <source>
        <dbReference type="Pfam" id="PF24764"/>
    </source>
</evidence>
<evidence type="ECO:0000313" key="3">
    <source>
        <dbReference type="Proteomes" id="UP000076842"/>
    </source>
</evidence>
<dbReference type="Pfam" id="PF24764">
    <property type="entry name" value="rva_4"/>
    <property type="match status" value="1"/>
</dbReference>
<reference evidence="2 3" key="1">
    <citation type="journal article" date="2016" name="Mol. Biol. Evol.">
        <title>Comparative Genomics of Early-Diverging Mushroom-Forming Fungi Provides Insights into the Origins of Lignocellulose Decay Capabilities.</title>
        <authorList>
            <person name="Nagy L.G."/>
            <person name="Riley R."/>
            <person name="Tritt A."/>
            <person name="Adam C."/>
            <person name="Daum C."/>
            <person name="Floudas D."/>
            <person name="Sun H."/>
            <person name="Yadav J.S."/>
            <person name="Pangilinan J."/>
            <person name="Larsson K.H."/>
            <person name="Matsuura K."/>
            <person name="Barry K."/>
            <person name="Labutti K."/>
            <person name="Kuo R."/>
            <person name="Ohm R.A."/>
            <person name="Bhattacharya S.S."/>
            <person name="Shirouzu T."/>
            <person name="Yoshinaga Y."/>
            <person name="Martin F.M."/>
            <person name="Grigoriev I.V."/>
            <person name="Hibbett D.S."/>
        </authorList>
    </citation>
    <scope>NUCLEOTIDE SEQUENCE [LARGE SCALE GENOMIC DNA]</scope>
    <source>
        <strain evidence="2 3">HHB12733</strain>
    </source>
</reference>
<dbReference type="OrthoDB" id="3353107at2759"/>
<name>A0A165AN17_9BASI</name>
<dbReference type="InParanoid" id="A0A165AN17"/>
<gene>
    <name evidence="2" type="ORF">CALCODRAFT_419967</name>
</gene>